<feature type="domain" description="HTH luxR-type" evidence="5">
    <location>
        <begin position="100"/>
        <end position="165"/>
    </location>
</feature>
<evidence type="ECO:0000256" key="4">
    <source>
        <dbReference type="SAM" id="MobiDB-lite"/>
    </source>
</evidence>
<evidence type="ECO:0000313" key="6">
    <source>
        <dbReference type="EMBL" id="GAA0918323.1"/>
    </source>
</evidence>
<evidence type="ECO:0000256" key="3">
    <source>
        <dbReference type="ARBA" id="ARBA00023163"/>
    </source>
</evidence>
<keyword evidence="1" id="KW-0805">Transcription regulation</keyword>
<name>A0ABN1NXW9_9ACTN</name>
<feature type="region of interest" description="Disordered" evidence="4">
    <location>
        <begin position="79"/>
        <end position="105"/>
    </location>
</feature>
<dbReference type="SUPFAM" id="SSF46894">
    <property type="entry name" value="C-terminal effector domain of the bipartite response regulators"/>
    <property type="match status" value="1"/>
</dbReference>
<dbReference type="CDD" id="cd06170">
    <property type="entry name" value="LuxR_C_like"/>
    <property type="match status" value="1"/>
</dbReference>
<organism evidence="6 7">
    <name type="scientific">Nonomuraea longicatena</name>
    <dbReference type="NCBI Taxonomy" id="83682"/>
    <lineage>
        <taxon>Bacteria</taxon>
        <taxon>Bacillati</taxon>
        <taxon>Actinomycetota</taxon>
        <taxon>Actinomycetes</taxon>
        <taxon>Streptosporangiales</taxon>
        <taxon>Streptosporangiaceae</taxon>
        <taxon>Nonomuraea</taxon>
    </lineage>
</organism>
<reference evidence="6 7" key="1">
    <citation type="journal article" date="2019" name="Int. J. Syst. Evol. Microbiol.">
        <title>The Global Catalogue of Microorganisms (GCM) 10K type strain sequencing project: providing services to taxonomists for standard genome sequencing and annotation.</title>
        <authorList>
            <consortium name="The Broad Institute Genomics Platform"/>
            <consortium name="The Broad Institute Genome Sequencing Center for Infectious Disease"/>
            <person name="Wu L."/>
            <person name="Ma J."/>
        </authorList>
    </citation>
    <scope>NUCLEOTIDE SEQUENCE [LARGE SCALE GENOMIC DNA]</scope>
    <source>
        <strain evidence="6 7">JCM 11136</strain>
    </source>
</reference>
<accession>A0ABN1NXW9</accession>
<dbReference type="InterPro" id="IPR000792">
    <property type="entry name" value="Tscrpt_reg_LuxR_C"/>
</dbReference>
<protein>
    <recommendedName>
        <fullName evidence="5">HTH luxR-type domain-containing protein</fullName>
    </recommendedName>
</protein>
<dbReference type="Pfam" id="PF00196">
    <property type="entry name" value="GerE"/>
    <property type="match status" value="1"/>
</dbReference>
<evidence type="ECO:0000256" key="2">
    <source>
        <dbReference type="ARBA" id="ARBA00023125"/>
    </source>
</evidence>
<dbReference type="PANTHER" id="PTHR44688:SF16">
    <property type="entry name" value="DNA-BINDING TRANSCRIPTIONAL ACTIVATOR DEVR_DOSR"/>
    <property type="match status" value="1"/>
</dbReference>
<gene>
    <name evidence="6" type="ORF">GCM10009560_15150</name>
</gene>
<evidence type="ECO:0000256" key="1">
    <source>
        <dbReference type="ARBA" id="ARBA00023015"/>
    </source>
</evidence>
<dbReference type="InterPro" id="IPR016032">
    <property type="entry name" value="Sig_transdc_resp-reg_C-effctor"/>
</dbReference>
<keyword evidence="3" id="KW-0804">Transcription</keyword>
<dbReference type="PANTHER" id="PTHR44688">
    <property type="entry name" value="DNA-BINDING TRANSCRIPTIONAL ACTIVATOR DEVR_DOSR"/>
    <property type="match status" value="1"/>
</dbReference>
<comment type="caution">
    <text evidence="6">The sequence shown here is derived from an EMBL/GenBank/DDBJ whole genome shotgun (WGS) entry which is preliminary data.</text>
</comment>
<evidence type="ECO:0000259" key="5">
    <source>
        <dbReference type="PROSITE" id="PS50043"/>
    </source>
</evidence>
<dbReference type="EMBL" id="BAAAHQ010000006">
    <property type="protein sequence ID" value="GAA0918323.1"/>
    <property type="molecule type" value="Genomic_DNA"/>
</dbReference>
<dbReference type="PROSITE" id="PS50043">
    <property type="entry name" value="HTH_LUXR_2"/>
    <property type="match status" value="1"/>
</dbReference>
<keyword evidence="2" id="KW-0238">DNA-binding</keyword>
<feature type="compositionally biased region" description="Basic and acidic residues" evidence="4">
    <location>
        <begin position="93"/>
        <end position="102"/>
    </location>
</feature>
<dbReference type="PRINTS" id="PR00038">
    <property type="entry name" value="HTHLUXR"/>
</dbReference>
<sequence>MHEKDGQGRGDGAVLELLGRALRTHEHGRPFERARTALLYGQRLRRAHRSAESRHPLRLAAELFERLGAQPWAERARAELRAAGQPRPYGHRPAGDNGRDGDPLGELTAQERRIVRLAAAGVSNREIAEQLFLSPRTVEYHLYKAYPKLGVASRRELADLLREITRS</sequence>
<dbReference type="SMART" id="SM00421">
    <property type="entry name" value="HTH_LUXR"/>
    <property type="match status" value="1"/>
</dbReference>
<dbReference type="Gene3D" id="1.10.10.10">
    <property type="entry name" value="Winged helix-like DNA-binding domain superfamily/Winged helix DNA-binding domain"/>
    <property type="match status" value="1"/>
</dbReference>
<evidence type="ECO:0000313" key="7">
    <source>
        <dbReference type="Proteomes" id="UP001501578"/>
    </source>
</evidence>
<keyword evidence="7" id="KW-1185">Reference proteome</keyword>
<dbReference type="Proteomes" id="UP001501578">
    <property type="component" value="Unassembled WGS sequence"/>
</dbReference>
<dbReference type="InterPro" id="IPR036388">
    <property type="entry name" value="WH-like_DNA-bd_sf"/>
</dbReference>
<proteinExistence type="predicted"/>